<sequence>MCSSRPVRIVSVRIVVGIRPGRLVGRVEVLDHKHMAVTPVGTSKTSGSRAQQVRNCTMTAYTYSVSYEPLLHLPP</sequence>
<proteinExistence type="predicted"/>
<dbReference type="WBParaSite" id="TCNE_0000660601-mRNA-1">
    <property type="protein sequence ID" value="TCNE_0000660601-mRNA-1"/>
    <property type="gene ID" value="TCNE_0000660601"/>
</dbReference>
<accession>A0A183UDN6</accession>
<gene>
    <name evidence="1" type="ORF">TCNE_LOCUS6606</name>
</gene>
<dbReference type="Proteomes" id="UP000050794">
    <property type="component" value="Unassembled WGS sequence"/>
</dbReference>
<protein>
    <submittedName>
        <fullName evidence="3">LSM14 domain-containing protein</fullName>
    </submittedName>
</protein>
<evidence type="ECO:0000313" key="1">
    <source>
        <dbReference type="EMBL" id="VDM37927.1"/>
    </source>
</evidence>
<evidence type="ECO:0000313" key="2">
    <source>
        <dbReference type="Proteomes" id="UP000050794"/>
    </source>
</evidence>
<reference evidence="1 2" key="2">
    <citation type="submission" date="2018-11" db="EMBL/GenBank/DDBJ databases">
        <authorList>
            <consortium name="Pathogen Informatics"/>
        </authorList>
    </citation>
    <scope>NUCLEOTIDE SEQUENCE [LARGE SCALE GENOMIC DNA]</scope>
</reference>
<evidence type="ECO:0000313" key="3">
    <source>
        <dbReference type="WBParaSite" id="TCNE_0000660601-mRNA-1"/>
    </source>
</evidence>
<keyword evidence="2" id="KW-1185">Reference proteome</keyword>
<name>A0A183UDN6_TOXCA</name>
<reference evidence="3" key="1">
    <citation type="submission" date="2016-06" db="UniProtKB">
        <authorList>
            <consortium name="WormBaseParasite"/>
        </authorList>
    </citation>
    <scope>IDENTIFICATION</scope>
</reference>
<dbReference type="AlphaFoldDB" id="A0A183UDN6"/>
<organism evidence="2 3">
    <name type="scientific">Toxocara canis</name>
    <name type="common">Canine roundworm</name>
    <dbReference type="NCBI Taxonomy" id="6265"/>
    <lineage>
        <taxon>Eukaryota</taxon>
        <taxon>Metazoa</taxon>
        <taxon>Ecdysozoa</taxon>
        <taxon>Nematoda</taxon>
        <taxon>Chromadorea</taxon>
        <taxon>Rhabditida</taxon>
        <taxon>Spirurina</taxon>
        <taxon>Ascaridomorpha</taxon>
        <taxon>Ascaridoidea</taxon>
        <taxon>Toxocaridae</taxon>
        <taxon>Toxocara</taxon>
    </lineage>
</organism>
<dbReference type="EMBL" id="UYWY01019521">
    <property type="protein sequence ID" value="VDM37927.1"/>
    <property type="molecule type" value="Genomic_DNA"/>
</dbReference>